<proteinExistence type="predicted"/>
<reference evidence="1 2" key="1">
    <citation type="submission" date="2018-06" db="EMBL/GenBank/DDBJ databases">
        <title>Genomic Encyclopedia of Type Strains, Phase III (KMG-III): the genomes of soil and plant-associated and newly described type strains.</title>
        <authorList>
            <person name="Whitman W."/>
        </authorList>
    </citation>
    <scope>NUCLEOTIDE SEQUENCE [LARGE SCALE GENOMIC DNA]</scope>
    <source>
        <strain evidence="1 2">CGMCC 4.7090</strain>
    </source>
</reference>
<gene>
    <name evidence="1" type="ORF">B0I29_12061</name>
</gene>
<comment type="caution">
    <text evidence="1">The sequence shown here is derived from an EMBL/GenBank/DDBJ whole genome shotgun (WGS) entry which is preliminary data.</text>
</comment>
<dbReference type="EMBL" id="QLMJ01000020">
    <property type="protein sequence ID" value="RAK28293.1"/>
    <property type="molecule type" value="Genomic_DNA"/>
</dbReference>
<organism evidence="1 2">
    <name type="scientific">Actinoplanes lutulentus</name>
    <dbReference type="NCBI Taxonomy" id="1287878"/>
    <lineage>
        <taxon>Bacteria</taxon>
        <taxon>Bacillati</taxon>
        <taxon>Actinomycetota</taxon>
        <taxon>Actinomycetes</taxon>
        <taxon>Micromonosporales</taxon>
        <taxon>Micromonosporaceae</taxon>
        <taxon>Actinoplanes</taxon>
    </lineage>
</organism>
<accession>A0A327Z2Q2</accession>
<dbReference type="Proteomes" id="UP000249341">
    <property type="component" value="Unassembled WGS sequence"/>
</dbReference>
<keyword evidence="2" id="KW-1185">Reference proteome</keyword>
<evidence type="ECO:0000313" key="2">
    <source>
        <dbReference type="Proteomes" id="UP000249341"/>
    </source>
</evidence>
<evidence type="ECO:0000313" key="1">
    <source>
        <dbReference type="EMBL" id="RAK28293.1"/>
    </source>
</evidence>
<dbReference type="AlphaFoldDB" id="A0A327Z2Q2"/>
<name>A0A327Z2Q2_9ACTN</name>
<protein>
    <submittedName>
        <fullName evidence="1">Uncharacterized protein</fullName>
    </submittedName>
</protein>
<sequence length="55" mass="6044">MRADASVRGSYAGLFLYTVGDPQRGEVLGGIEWVGHEEPDPDEFPSPDLLHIKFA</sequence>